<comment type="caution">
    <text evidence="2">The sequence shown here is derived from an EMBL/GenBank/DDBJ whole genome shotgun (WGS) entry which is preliminary data.</text>
</comment>
<dbReference type="EMBL" id="ADNV01000327">
    <property type="protein sequence ID" value="EFG75537.1"/>
    <property type="molecule type" value="Genomic_DNA"/>
</dbReference>
<dbReference type="Proteomes" id="UP000003653">
    <property type="component" value="Unassembled WGS sequence"/>
</dbReference>
<feature type="region of interest" description="Disordered" evidence="1">
    <location>
        <begin position="15"/>
        <end position="45"/>
    </location>
</feature>
<evidence type="ECO:0000313" key="3">
    <source>
        <dbReference type="Proteomes" id="UP000003653"/>
    </source>
</evidence>
<proteinExistence type="predicted"/>
<evidence type="ECO:0000313" key="2">
    <source>
        <dbReference type="EMBL" id="EFG75537.1"/>
    </source>
</evidence>
<accession>D5PEG0</accession>
<keyword evidence="3" id="KW-1185">Reference proteome</keyword>
<protein>
    <submittedName>
        <fullName evidence="2">Uncharacterized protein</fullName>
    </submittedName>
</protein>
<dbReference type="AlphaFoldDB" id="D5PEG0"/>
<sequence length="45" mass="5144">MWLSATHFAIEGVSSWRSDRPTFQQPAQRKRLKNETVGLKNAGRS</sequence>
<reference evidence="2 3" key="1">
    <citation type="submission" date="2010-04" db="EMBL/GenBank/DDBJ databases">
        <authorList>
            <person name="Muzny D."/>
            <person name="Qin X."/>
            <person name="Deng J."/>
            <person name="Jiang H."/>
            <person name="Liu Y."/>
            <person name="Qu J."/>
            <person name="Song X.-Z."/>
            <person name="Zhang L."/>
            <person name="Thornton R."/>
            <person name="Coyle M."/>
            <person name="Francisco L."/>
            <person name="Jackson L."/>
            <person name="Javaid M."/>
            <person name="Korchina V."/>
            <person name="Kovar C."/>
            <person name="Mata R."/>
            <person name="Mathew T."/>
            <person name="Ngo R."/>
            <person name="Nguyen L."/>
            <person name="Nguyen N."/>
            <person name="Okwuonu G."/>
            <person name="Ongeri F."/>
            <person name="Pham C."/>
            <person name="Simmons D."/>
            <person name="Wilczek-Boney K."/>
            <person name="Hale W."/>
            <person name="Jakkamsetti A."/>
            <person name="Pham P."/>
            <person name="Ruth R."/>
            <person name="San Lucas F."/>
            <person name="Warren J."/>
            <person name="Zhang J."/>
            <person name="Zhao Z."/>
            <person name="Zhou C."/>
            <person name="Zhu D."/>
            <person name="Lee S."/>
            <person name="Bess C."/>
            <person name="Blankenburg K."/>
            <person name="Forbes L."/>
            <person name="Fu Q."/>
            <person name="Gubbala S."/>
            <person name="Hirani K."/>
            <person name="Jayaseelan J.C."/>
            <person name="Lara F."/>
            <person name="Munidasa M."/>
            <person name="Palculict T."/>
            <person name="Patil S."/>
            <person name="Pu L.-L."/>
            <person name="Saada N."/>
            <person name="Tang L."/>
            <person name="Weissenberger G."/>
            <person name="Zhu Y."/>
            <person name="Hemphill L."/>
            <person name="Shang Y."/>
            <person name="Youmans B."/>
            <person name="Ayvaz T."/>
            <person name="Ross M."/>
            <person name="Santibanez J."/>
            <person name="Aqrawi P."/>
            <person name="Gross S."/>
            <person name="Joshi V."/>
            <person name="Fowler G."/>
            <person name="Nazareth L."/>
            <person name="Reid J."/>
            <person name="Worley K."/>
            <person name="Petrosino J."/>
            <person name="Highlander S."/>
            <person name="Gibbs R."/>
        </authorList>
    </citation>
    <scope>NUCLEOTIDE SEQUENCE [LARGE SCALE GENOMIC DNA]</scope>
    <source>
        <strain evidence="2 3">ATCC BAA-614</strain>
    </source>
</reference>
<organism evidence="2 3">
    <name type="scientific">Mycobacterium parascrofulaceum ATCC BAA-614</name>
    <dbReference type="NCBI Taxonomy" id="525368"/>
    <lineage>
        <taxon>Bacteria</taxon>
        <taxon>Bacillati</taxon>
        <taxon>Actinomycetota</taxon>
        <taxon>Actinomycetes</taxon>
        <taxon>Mycobacteriales</taxon>
        <taxon>Mycobacteriaceae</taxon>
        <taxon>Mycobacterium</taxon>
        <taxon>Mycobacterium simiae complex</taxon>
    </lineage>
</organism>
<name>D5PEG0_9MYCO</name>
<gene>
    <name evidence="2" type="ORF">HMPREF0591_4637</name>
</gene>
<evidence type="ECO:0000256" key="1">
    <source>
        <dbReference type="SAM" id="MobiDB-lite"/>
    </source>
</evidence>
<dbReference type="HOGENOM" id="CLU_3202292_0_0_11"/>